<dbReference type="InterPro" id="IPR029063">
    <property type="entry name" value="SAM-dependent_MTases_sf"/>
</dbReference>
<dbReference type="InterPro" id="IPR001077">
    <property type="entry name" value="COMT_C"/>
</dbReference>
<evidence type="ECO:0000256" key="1">
    <source>
        <dbReference type="ARBA" id="ARBA00022603"/>
    </source>
</evidence>
<reference evidence="5 6" key="1">
    <citation type="submission" date="2023-10" db="EMBL/GenBank/DDBJ databases">
        <title>Chromosome-scale genome assembly provides insights into flower coloration mechanisms of Canna indica.</title>
        <authorList>
            <person name="Li C."/>
        </authorList>
    </citation>
    <scope>NUCLEOTIDE SEQUENCE [LARGE SCALE GENOMIC DNA]</scope>
    <source>
        <tissue evidence="5">Flower</tissue>
    </source>
</reference>
<evidence type="ECO:0000259" key="4">
    <source>
        <dbReference type="Pfam" id="PF00891"/>
    </source>
</evidence>
<evidence type="ECO:0000256" key="3">
    <source>
        <dbReference type="ARBA" id="ARBA00022691"/>
    </source>
</evidence>
<dbReference type="PROSITE" id="PS51683">
    <property type="entry name" value="SAM_OMT_II"/>
    <property type="match status" value="1"/>
</dbReference>
<proteinExistence type="predicted"/>
<keyword evidence="6" id="KW-1185">Reference proteome</keyword>
<sequence length="111" mass="12166">MKGVSETFMVALLDGYGAVGFGGVETLVDVGGSSGACLRMIMERFPNIQHSVNFDLPLWFQYKKMEERRGSGVSIRDEEESGRGLCKRGLPGALIRCVRLCRHEGEIDLGA</sequence>
<dbReference type="Proteomes" id="UP001327560">
    <property type="component" value="Chromosome 6"/>
</dbReference>
<keyword evidence="2" id="KW-0808">Transferase</keyword>
<protein>
    <recommendedName>
        <fullName evidence="4">O-methyltransferase C-terminal domain-containing protein</fullName>
    </recommendedName>
</protein>
<dbReference type="GO" id="GO:0032259">
    <property type="term" value="P:methylation"/>
    <property type="evidence" value="ECO:0007669"/>
    <property type="project" value="UniProtKB-KW"/>
</dbReference>
<dbReference type="InterPro" id="IPR016461">
    <property type="entry name" value="COMT-like"/>
</dbReference>
<evidence type="ECO:0000256" key="2">
    <source>
        <dbReference type="ARBA" id="ARBA00022679"/>
    </source>
</evidence>
<keyword evidence="1" id="KW-0489">Methyltransferase</keyword>
<evidence type="ECO:0000313" key="5">
    <source>
        <dbReference type="EMBL" id="WOL10788.1"/>
    </source>
</evidence>
<dbReference type="EMBL" id="CP136895">
    <property type="protein sequence ID" value="WOL10788.1"/>
    <property type="molecule type" value="Genomic_DNA"/>
</dbReference>
<feature type="domain" description="O-methyltransferase C-terminal" evidence="4">
    <location>
        <begin position="3"/>
        <end position="58"/>
    </location>
</feature>
<gene>
    <name evidence="5" type="ORF">Cni_G19547</name>
</gene>
<keyword evidence="3" id="KW-0949">S-adenosyl-L-methionine</keyword>
<dbReference type="SUPFAM" id="SSF53335">
    <property type="entry name" value="S-adenosyl-L-methionine-dependent methyltransferases"/>
    <property type="match status" value="1"/>
</dbReference>
<organism evidence="5 6">
    <name type="scientific">Canna indica</name>
    <name type="common">Indian-shot</name>
    <dbReference type="NCBI Taxonomy" id="4628"/>
    <lineage>
        <taxon>Eukaryota</taxon>
        <taxon>Viridiplantae</taxon>
        <taxon>Streptophyta</taxon>
        <taxon>Embryophyta</taxon>
        <taxon>Tracheophyta</taxon>
        <taxon>Spermatophyta</taxon>
        <taxon>Magnoliopsida</taxon>
        <taxon>Liliopsida</taxon>
        <taxon>Zingiberales</taxon>
        <taxon>Cannaceae</taxon>
        <taxon>Canna</taxon>
    </lineage>
</organism>
<dbReference type="AlphaFoldDB" id="A0AAQ3KKP8"/>
<dbReference type="Gene3D" id="3.40.50.150">
    <property type="entry name" value="Vaccinia Virus protein VP39"/>
    <property type="match status" value="1"/>
</dbReference>
<dbReference type="GO" id="GO:0008171">
    <property type="term" value="F:O-methyltransferase activity"/>
    <property type="evidence" value="ECO:0007669"/>
    <property type="project" value="InterPro"/>
</dbReference>
<name>A0AAQ3KKP8_9LILI</name>
<evidence type="ECO:0000313" key="6">
    <source>
        <dbReference type="Proteomes" id="UP001327560"/>
    </source>
</evidence>
<dbReference type="Pfam" id="PF00891">
    <property type="entry name" value="Methyltransf_2"/>
    <property type="match status" value="1"/>
</dbReference>
<accession>A0AAQ3KKP8</accession>